<comment type="caution">
    <text evidence="2">The sequence shown here is derived from an EMBL/GenBank/DDBJ whole genome shotgun (WGS) entry which is preliminary data.</text>
</comment>
<name>A0A392WGS0_9FABA</name>
<organism evidence="2 3">
    <name type="scientific">Trifolium medium</name>
    <dbReference type="NCBI Taxonomy" id="97028"/>
    <lineage>
        <taxon>Eukaryota</taxon>
        <taxon>Viridiplantae</taxon>
        <taxon>Streptophyta</taxon>
        <taxon>Embryophyta</taxon>
        <taxon>Tracheophyta</taxon>
        <taxon>Spermatophyta</taxon>
        <taxon>Magnoliopsida</taxon>
        <taxon>eudicotyledons</taxon>
        <taxon>Gunneridae</taxon>
        <taxon>Pentapetalae</taxon>
        <taxon>rosids</taxon>
        <taxon>fabids</taxon>
        <taxon>Fabales</taxon>
        <taxon>Fabaceae</taxon>
        <taxon>Papilionoideae</taxon>
        <taxon>50 kb inversion clade</taxon>
        <taxon>NPAAA clade</taxon>
        <taxon>Hologalegina</taxon>
        <taxon>IRL clade</taxon>
        <taxon>Trifolieae</taxon>
        <taxon>Trifolium</taxon>
    </lineage>
</organism>
<accession>A0A392WGS0</accession>
<keyword evidence="3" id="KW-1185">Reference proteome</keyword>
<feature type="compositionally biased region" description="Low complexity" evidence="1">
    <location>
        <begin position="32"/>
        <end position="44"/>
    </location>
</feature>
<dbReference type="EMBL" id="LXQA011446145">
    <property type="protein sequence ID" value="MCI97515.1"/>
    <property type="molecule type" value="Genomic_DNA"/>
</dbReference>
<evidence type="ECO:0000313" key="3">
    <source>
        <dbReference type="Proteomes" id="UP000265520"/>
    </source>
</evidence>
<protein>
    <submittedName>
        <fullName evidence="2">Uncharacterized protein</fullName>
    </submittedName>
</protein>
<reference evidence="2 3" key="1">
    <citation type="journal article" date="2018" name="Front. Plant Sci.">
        <title>Red Clover (Trifolium pratense) and Zigzag Clover (T. medium) - A Picture of Genomic Similarities and Differences.</title>
        <authorList>
            <person name="Dluhosova J."/>
            <person name="Istvanek J."/>
            <person name="Nedelnik J."/>
            <person name="Repkova J."/>
        </authorList>
    </citation>
    <scope>NUCLEOTIDE SEQUENCE [LARGE SCALE GENOMIC DNA]</scope>
    <source>
        <strain evidence="3">cv. 10/8</strain>
        <tissue evidence="2">Leaf</tissue>
    </source>
</reference>
<dbReference type="Proteomes" id="UP000265520">
    <property type="component" value="Unassembled WGS sequence"/>
</dbReference>
<feature type="region of interest" description="Disordered" evidence="1">
    <location>
        <begin position="1"/>
        <end position="55"/>
    </location>
</feature>
<proteinExistence type="predicted"/>
<evidence type="ECO:0000256" key="1">
    <source>
        <dbReference type="SAM" id="MobiDB-lite"/>
    </source>
</evidence>
<feature type="non-terminal residue" evidence="2">
    <location>
        <position position="66"/>
    </location>
</feature>
<sequence length="66" mass="6771">MSLTAGATATVDELEGGNKDTPAADDGAGFDQPSSSQTAPSSTPGDAPSLWDPLFNPMEFIEKTLN</sequence>
<evidence type="ECO:0000313" key="2">
    <source>
        <dbReference type="EMBL" id="MCI97515.1"/>
    </source>
</evidence>
<dbReference type="AlphaFoldDB" id="A0A392WGS0"/>